<dbReference type="AlphaFoldDB" id="A0A1Y6B8W2"/>
<evidence type="ECO:0000313" key="1">
    <source>
        <dbReference type="EMBL" id="SME97639.1"/>
    </source>
</evidence>
<sequence length="71" mass="8047">MKKQSKSAPSPLPKVMKYGGFLAVFLLLITQDKLSTHLSYPMNLMEYELDPSHCALTALGLLFVYDLSQRR</sequence>
<organism evidence="1 2">
    <name type="scientific">Pseudobacteriovorax antillogorgiicola</name>
    <dbReference type="NCBI Taxonomy" id="1513793"/>
    <lineage>
        <taxon>Bacteria</taxon>
        <taxon>Pseudomonadati</taxon>
        <taxon>Bdellovibrionota</taxon>
        <taxon>Oligoflexia</taxon>
        <taxon>Oligoflexales</taxon>
        <taxon>Pseudobacteriovoracaceae</taxon>
        <taxon>Pseudobacteriovorax</taxon>
    </lineage>
</organism>
<gene>
    <name evidence="1" type="ORF">SAMN06296036_102373</name>
</gene>
<dbReference type="Proteomes" id="UP000192907">
    <property type="component" value="Unassembled WGS sequence"/>
</dbReference>
<dbReference type="RefSeq" id="WP_132315034.1">
    <property type="nucleotide sequence ID" value="NZ_FWZT01000002.1"/>
</dbReference>
<name>A0A1Y6B8W2_9BACT</name>
<evidence type="ECO:0000313" key="2">
    <source>
        <dbReference type="Proteomes" id="UP000192907"/>
    </source>
</evidence>
<keyword evidence="2" id="KW-1185">Reference proteome</keyword>
<protein>
    <submittedName>
        <fullName evidence="1">Uncharacterized protein</fullName>
    </submittedName>
</protein>
<reference evidence="2" key="1">
    <citation type="submission" date="2017-04" db="EMBL/GenBank/DDBJ databases">
        <authorList>
            <person name="Varghese N."/>
            <person name="Submissions S."/>
        </authorList>
    </citation>
    <scope>NUCLEOTIDE SEQUENCE [LARGE SCALE GENOMIC DNA]</scope>
    <source>
        <strain evidence="2">RKEM611</strain>
    </source>
</reference>
<accession>A0A1Y6B8W2</accession>
<dbReference type="EMBL" id="FWZT01000002">
    <property type="protein sequence ID" value="SME97639.1"/>
    <property type="molecule type" value="Genomic_DNA"/>
</dbReference>
<proteinExistence type="predicted"/>